<feature type="compositionally biased region" description="Basic and acidic residues" evidence="1">
    <location>
        <begin position="314"/>
        <end position="324"/>
    </location>
</feature>
<evidence type="ECO:0000313" key="3">
    <source>
        <dbReference type="Proteomes" id="UP001385951"/>
    </source>
</evidence>
<comment type="caution">
    <text evidence="2">The sequence shown here is derived from an EMBL/GenBank/DDBJ whole genome shotgun (WGS) entry which is preliminary data.</text>
</comment>
<dbReference type="Proteomes" id="UP001385951">
    <property type="component" value="Unassembled WGS sequence"/>
</dbReference>
<reference evidence="2 3" key="1">
    <citation type="submission" date="2022-09" db="EMBL/GenBank/DDBJ databases">
        <authorList>
            <person name="Palmer J.M."/>
        </authorList>
    </citation>
    <scope>NUCLEOTIDE SEQUENCE [LARGE SCALE GENOMIC DNA]</scope>
    <source>
        <strain evidence="2 3">DSM 7382</strain>
    </source>
</reference>
<sequence>MASLPESSNEYATRFRDSFREIATMPVIDPAKYLITPCDRAKALQLISEDHTYSVFESCSALPVPTNVSTQGMRMHLIGDVDKYSTFRDQETIITMIPHRVGEAITVMLEWLSEVSYCFRNQKILKTESYMGHVLDHYIILHDAVMTSVRAADTMWGLGIMHETWVPWRLAMVLTYWNVFGFLDISILSQFTSGSVNSWLKTPFPPMEGGMFSLVSNLFQPGAINAEERREVVATYFEVYKEIKQRGFDVRTEITLPLSDNIKTTLDSMSKLRLDCLCPPKTDEARLKMATDFARLCLRIARARYLTIDKPKDVPMEDNTREHASVTSAASVAPAPEETYIQEHTMLANDSDAMCVDTPQEGDGTHTPSSGSAMGEEMMLVDPPTSYERTRLYPLSPVSSIRGSPFSTSEEARRN</sequence>
<feature type="region of interest" description="Disordered" evidence="1">
    <location>
        <begin position="314"/>
        <end position="333"/>
    </location>
</feature>
<dbReference type="AlphaFoldDB" id="A0AAW0FXC9"/>
<proteinExistence type="predicted"/>
<keyword evidence="3" id="KW-1185">Reference proteome</keyword>
<dbReference type="EMBL" id="JASBNA010000019">
    <property type="protein sequence ID" value="KAK7685708.1"/>
    <property type="molecule type" value="Genomic_DNA"/>
</dbReference>
<evidence type="ECO:0000313" key="2">
    <source>
        <dbReference type="EMBL" id="KAK7685708.1"/>
    </source>
</evidence>
<accession>A0AAW0FXC9</accession>
<organism evidence="2 3">
    <name type="scientific">Cerrena zonata</name>
    <dbReference type="NCBI Taxonomy" id="2478898"/>
    <lineage>
        <taxon>Eukaryota</taxon>
        <taxon>Fungi</taxon>
        <taxon>Dikarya</taxon>
        <taxon>Basidiomycota</taxon>
        <taxon>Agaricomycotina</taxon>
        <taxon>Agaricomycetes</taxon>
        <taxon>Polyporales</taxon>
        <taxon>Cerrenaceae</taxon>
        <taxon>Cerrena</taxon>
    </lineage>
</organism>
<feature type="compositionally biased region" description="Polar residues" evidence="1">
    <location>
        <begin position="397"/>
        <end position="409"/>
    </location>
</feature>
<protein>
    <submittedName>
        <fullName evidence="2">Uncharacterized protein</fullName>
    </submittedName>
</protein>
<evidence type="ECO:0000256" key="1">
    <source>
        <dbReference type="SAM" id="MobiDB-lite"/>
    </source>
</evidence>
<gene>
    <name evidence="2" type="ORF">QCA50_011052</name>
</gene>
<feature type="region of interest" description="Disordered" evidence="1">
    <location>
        <begin position="390"/>
        <end position="415"/>
    </location>
</feature>
<feature type="region of interest" description="Disordered" evidence="1">
    <location>
        <begin position="358"/>
        <end position="377"/>
    </location>
</feature>
<name>A0AAW0FXC9_9APHY</name>